<evidence type="ECO:0000256" key="4">
    <source>
        <dbReference type="ARBA" id="ARBA00022764"/>
    </source>
</evidence>
<reference evidence="8" key="1">
    <citation type="submission" date="2021-04" db="EMBL/GenBank/DDBJ databases">
        <title>Oceanospirillales bacteria with DddD are important DMSP degraders in coastal seawater.</title>
        <authorList>
            <person name="Liu J."/>
        </authorList>
    </citation>
    <scope>NUCLEOTIDE SEQUENCE</scope>
    <source>
        <strain evidence="8">GY6</strain>
    </source>
</reference>
<evidence type="ECO:0000256" key="7">
    <source>
        <dbReference type="ARBA" id="ARBA00023049"/>
    </source>
</evidence>
<evidence type="ECO:0000313" key="8">
    <source>
        <dbReference type="EMBL" id="UTW05290.1"/>
    </source>
</evidence>
<evidence type="ECO:0000256" key="1">
    <source>
        <dbReference type="ARBA" id="ARBA00022670"/>
    </source>
</evidence>
<sequence length="223" mass="25489">MKRFRVIFGLLPCVVFGAESVCHGTTSDGRLENGVELPRSGPNFVTYSNVARIAGRTYVHSEVSEIIVAAYAELEKELPNKVYKYAETGFEEGGEFKPHKTHRNGLSVDFMTPVKSRQGASVHLPTYPWNKFGYSIEFDERGRFEDLMIDYDALAAHIVALDRAAKSRDHKIWRVIFDPELQAGLFNTRYGDYIQSNIALSKKRSWVRHDEHYHVDFVVPCEK</sequence>
<evidence type="ECO:0000256" key="2">
    <source>
        <dbReference type="ARBA" id="ARBA00022723"/>
    </source>
</evidence>
<keyword evidence="5" id="KW-0378">Hydrolase</keyword>
<evidence type="ECO:0000256" key="6">
    <source>
        <dbReference type="ARBA" id="ARBA00022833"/>
    </source>
</evidence>
<keyword evidence="7" id="KW-0482">Metalloprotease</keyword>
<keyword evidence="4" id="KW-0574">Periplasm</keyword>
<evidence type="ECO:0000256" key="3">
    <source>
        <dbReference type="ARBA" id="ARBA00022729"/>
    </source>
</evidence>
<organism evidence="8 9">
    <name type="scientific">Amphritea atlantica</name>
    <dbReference type="NCBI Taxonomy" id="355243"/>
    <lineage>
        <taxon>Bacteria</taxon>
        <taxon>Pseudomonadati</taxon>
        <taxon>Pseudomonadota</taxon>
        <taxon>Gammaproteobacteria</taxon>
        <taxon>Oceanospirillales</taxon>
        <taxon>Oceanospirillaceae</taxon>
        <taxon>Amphritea</taxon>
    </lineage>
</organism>
<dbReference type="Proteomes" id="UP001059950">
    <property type="component" value="Chromosome"/>
</dbReference>
<evidence type="ECO:0000313" key="9">
    <source>
        <dbReference type="Proteomes" id="UP001059950"/>
    </source>
</evidence>
<accession>A0ABY5GZD2</accession>
<gene>
    <name evidence="8" type="ORF">KDX31_03790</name>
</gene>
<keyword evidence="3" id="KW-0732">Signal</keyword>
<keyword evidence="9" id="KW-1185">Reference proteome</keyword>
<keyword evidence="6" id="KW-0862">Zinc</keyword>
<evidence type="ECO:0000256" key="5">
    <source>
        <dbReference type="ARBA" id="ARBA00022801"/>
    </source>
</evidence>
<dbReference type="EMBL" id="CP073344">
    <property type="protein sequence ID" value="UTW05290.1"/>
    <property type="molecule type" value="Genomic_DNA"/>
</dbReference>
<proteinExistence type="predicted"/>
<dbReference type="InterPro" id="IPR005073">
    <property type="entry name" value="Peptidase_M74"/>
</dbReference>
<dbReference type="Pfam" id="PF03411">
    <property type="entry name" value="Peptidase_M74"/>
    <property type="match status" value="1"/>
</dbReference>
<keyword evidence="1" id="KW-0645">Protease</keyword>
<dbReference type="SUPFAM" id="SSF55166">
    <property type="entry name" value="Hedgehog/DD-peptidase"/>
    <property type="match status" value="1"/>
</dbReference>
<protein>
    <submittedName>
        <fullName evidence="8">Penicillin-insensitive murein endopeptidase</fullName>
    </submittedName>
</protein>
<dbReference type="InterPro" id="IPR009045">
    <property type="entry name" value="Zn_M74/Hedgehog-like"/>
</dbReference>
<dbReference type="Gene3D" id="3.30.1380.10">
    <property type="match status" value="1"/>
</dbReference>
<name>A0ABY5GZD2_9GAMM</name>
<keyword evidence="2" id="KW-0479">Metal-binding</keyword>